<gene>
    <name evidence="3" type="ORF">DH2020_039312</name>
</gene>
<dbReference type="EMBL" id="JABTTQ020001944">
    <property type="protein sequence ID" value="KAK6126947.1"/>
    <property type="molecule type" value="Genomic_DNA"/>
</dbReference>
<feature type="transmembrane region" description="Helical" evidence="2">
    <location>
        <begin position="328"/>
        <end position="348"/>
    </location>
</feature>
<feature type="transmembrane region" description="Helical" evidence="2">
    <location>
        <begin position="395"/>
        <end position="424"/>
    </location>
</feature>
<keyword evidence="2" id="KW-0472">Membrane</keyword>
<feature type="region of interest" description="Disordered" evidence="1">
    <location>
        <begin position="155"/>
        <end position="209"/>
    </location>
</feature>
<protein>
    <recommendedName>
        <fullName evidence="5">Reticulon-like protein</fullName>
    </recommendedName>
</protein>
<keyword evidence="2" id="KW-0812">Transmembrane</keyword>
<feature type="region of interest" description="Disordered" evidence="1">
    <location>
        <begin position="1"/>
        <end position="24"/>
    </location>
</feature>
<keyword evidence="2" id="KW-1133">Transmembrane helix</keyword>
<dbReference type="PANTHER" id="PTHR46626:SF1">
    <property type="entry name" value="RETICULON-LIKE PROTEIN B21"/>
    <property type="match status" value="1"/>
</dbReference>
<evidence type="ECO:0000313" key="3">
    <source>
        <dbReference type="EMBL" id="KAK6126947.1"/>
    </source>
</evidence>
<keyword evidence="4" id="KW-1185">Reference proteome</keyword>
<dbReference type="InterPro" id="IPR044647">
    <property type="entry name" value="RTNLB17/18/21"/>
</dbReference>
<organism evidence="3 4">
    <name type="scientific">Rehmannia glutinosa</name>
    <name type="common">Chinese foxglove</name>
    <dbReference type="NCBI Taxonomy" id="99300"/>
    <lineage>
        <taxon>Eukaryota</taxon>
        <taxon>Viridiplantae</taxon>
        <taxon>Streptophyta</taxon>
        <taxon>Embryophyta</taxon>
        <taxon>Tracheophyta</taxon>
        <taxon>Spermatophyta</taxon>
        <taxon>Magnoliopsida</taxon>
        <taxon>eudicotyledons</taxon>
        <taxon>Gunneridae</taxon>
        <taxon>Pentapetalae</taxon>
        <taxon>asterids</taxon>
        <taxon>lamiids</taxon>
        <taxon>Lamiales</taxon>
        <taxon>Orobanchaceae</taxon>
        <taxon>Rehmannieae</taxon>
        <taxon>Rehmannia</taxon>
    </lineage>
</organism>
<evidence type="ECO:0000256" key="1">
    <source>
        <dbReference type="SAM" id="MobiDB-lite"/>
    </source>
</evidence>
<reference evidence="3 4" key="1">
    <citation type="journal article" date="2021" name="Comput. Struct. Biotechnol. J.">
        <title>De novo genome assembly of the potent medicinal plant Rehmannia glutinosa using nanopore technology.</title>
        <authorList>
            <person name="Ma L."/>
            <person name="Dong C."/>
            <person name="Song C."/>
            <person name="Wang X."/>
            <person name="Zheng X."/>
            <person name="Niu Y."/>
            <person name="Chen S."/>
            <person name="Feng W."/>
        </authorList>
    </citation>
    <scope>NUCLEOTIDE SEQUENCE [LARGE SCALE GENOMIC DNA]</scope>
    <source>
        <strain evidence="3">DH-2019</strain>
    </source>
</reference>
<feature type="region of interest" description="Disordered" evidence="1">
    <location>
        <begin position="45"/>
        <end position="111"/>
    </location>
</feature>
<evidence type="ECO:0000313" key="4">
    <source>
        <dbReference type="Proteomes" id="UP001318860"/>
    </source>
</evidence>
<dbReference type="Proteomes" id="UP001318860">
    <property type="component" value="Unassembled WGS sequence"/>
</dbReference>
<proteinExistence type="predicted"/>
<feature type="compositionally biased region" description="Basic and acidic residues" evidence="1">
    <location>
        <begin position="69"/>
        <end position="79"/>
    </location>
</feature>
<evidence type="ECO:0000256" key="2">
    <source>
        <dbReference type="SAM" id="Phobius"/>
    </source>
</evidence>
<feature type="compositionally biased region" description="Low complexity" evidence="1">
    <location>
        <begin position="49"/>
        <end position="64"/>
    </location>
</feature>
<feature type="transmembrane region" description="Helical" evidence="2">
    <location>
        <begin position="355"/>
        <end position="375"/>
    </location>
</feature>
<dbReference type="PANTHER" id="PTHR46626">
    <property type="entry name" value="RETICULON-LIKE PROTEIN B17"/>
    <property type="match status" value="1"/>
</dbReference>
<name>A0ABR0UWE4_REHGL</name>
<comment type="caution">
    <text evidence="3">The sequence shown here is derived from an EMBL/GenBank/DDBJ whole genome shotgun (WGS) entry which is preliminary data.</text>
</comment>
<sequence length="476" mass="53558">MSTKEAMDLGGSRRRASGPKAGSVWESRLKLDELKGGIKVFNATHENSQENTQITNTTTTLSNNADEIQMDKKVNDVRPKQSPIGGMSSSKRKTWKSESSEGSPVQIARQRSELNKNLDEQFKELSVALDGIKKSPVWIKKKRSLSNEKNAIQLRKVKSDSTDQVINDSKSEPDEKIKNSDNGKVDDEPNKDLEGSIGKIDKSPVGVKKSRSDEDCEEFGVCEEKEITSNVSHQIKNVSSDEDEEIEVEKKSLEIKEINVQEHKPKKIVIEEKKLLHRNEISVPISPAVKKQPQIPAIISMEFQEPIAGYKALVSTLNLLWKNDKFCLWQLAVLLFILARCGSSITIWKMAKLGFIGVFTVPKICSTYSTQLTAYGTFWIQRFGDAWESCSHKKAVAFAIFTLVWNLSSVVARIWAVFMLFVAFKYYQQSLIRGEWAKEEATTTENSASWQEQIIGGQKLGRRSTFAEMGKPKKVC</sequence>
<feature type="compositionally biased region" description="Basic and acidic residues" evidence="1">
    <location>
        <begin position="169"/>
        <end position="202"/>
    </location>
</feature>
<evidence type="ECO:0008006" key="5">
    <source>
        <dbReference type="Google" id="ProtNLM"/>
    </source>
</evidence>
<accession>A0ABR0UWE4</accession>